<keyword evidence="3" id="KW-0378">Hydrolase</keyword>
<reference evidence="6 7" key="1">
    <citation type="journal article" date="2017" name="Genome Biol.">
        <title>New reference genome sequences of hot pepper reveal the massive evolution of plant disease-resistance genes by retroduplication.</title>
        <authorList>
            <person name="Kim S."/>
            <person name="Park J."/>
            <person name="Yeom S.I."/>
            <person name="Kim Y.M."/>
            <person name="Seo E."/>
            <person name="Kim K.T."/>
            <person name="Kim M.S."/>
            <person name="Lee J.M."/>
            <person name="Cheong K."/>
            <person name="Shin H.S."/>
            <person name="Kim S.B."/>
            <person name="Han K."/>
            <person name="Lee J."/>
            <person name="Park M."/>
            <person name="Lee H.A."/>
            <person name="Lee H.Y."/>
            <person name="Lee Y."/>
            <person name="Oh S."/>
            <person name="Lee J.H."/>
            <person name="Choi E."/>
            <person name="Choi E."/>
            <person name="Lee S.E."/>
            <person name="Jeon J."/>
            <person name="Kim H."/>
            <person name="Choi G."/>
            <person name="Song H."/>
            <person name="Lee J."/>
            <person name="Lee S.C."/>
            <person name="Kwon J.K."/>
            <person name="Lee H.Y."/>
            <person name="Koo N."/>
            <person name="Hong Y."/>
            <person name="Kim R.W."/>
            <person name="Kang W.H."/>
            <person name="Huh J.H."/>
            <person name="Kang B.C."/>
            <person name="Yang T.J."/>
            <person name="Lee Y.H."/>
            <person name="Bennetzen J.L."/>
            <person name="Choi D."/>
        </authorList>
    </citation>
    <scope>NUCLEOTIDE SEQUENCE [LARGE SCALE GENOMIC DNA]</scope>
    <source>
        <strain evidence="7">cv. PBC81</strain>
    </source>
</reference>
<dbReference type="Pfam" id="PF02902">
    <property type="entry name" value="Peptidase_C48"/>
    <property type="match status" value="1"/>
</dbReference>
<evidence type="ECO:0000259" key="5">
    <source>
        <dbReference type="Pfam" id="PF02902"/>
    </source>
</evidence>
<dbReference type="PANTHER" id="PTHR33022">
    <property type="entry name" value="DUF1985 DOMAIN-CONTAINING PROTEIN"/>
    <property type="match status" value="1"/>
</dbReference>
<dbReference type="Proteomes" id="UP000224567">
    <property type="component" value="Unassembled WGS sequence"/>
</dbReference>
<keyword evidence="7" id="KW-1185">Reference proteome</keyword>
<dbReference type="Gene3D" id="3.40.395.10">
    <property type="entry name" value="Adenoviral Proteinase, Chain A"/>
    <property type="match status" value="1"/>
</dbReference>
<evidence type="ECO:0000313" key="7">
    <source>
        <dbReference type="Proteomes" id="UP000224567"/>
    </source>
</evidence>
<evidence type="ECO:0000256" key="3">
    <source>
        <dbReference type="ARBA" id="ARBA00022801"/>
    </source>
</evidence>
<reference evidence="7" key="2">
    <citation type="journal article" date="2017" name="J. Anim. Genet.">
        <title>Multiple reference genome sequences of hot pepper reveal the massive evolution of plant disease resistance genes by retroduplication.</title>
        <authorList>
            <person name="Kim S."/>
            <person name="Park J."/>
            <person name="Yeom S.-I."/>
            <person name="Kim Y.-M."/>
            <person name="Seo E."/>
            <person name="Kim K.-T."/>
            <person name="Kim M.-S."/>
            <person name="Lee J.M."/>
            <person name="Cheong K."/>
            <person name="Shin H.-S."/>
            <person name="Kim S.-B."/>
            <person name="Han K."/>
            <person name="Lee J."/>
            <person name="Park M."/>
            <person name="Lee H.-A."/>
            <person name="Lee H.-Y."/>
            <person name="Lee Y."/>
            <person name="Oh S."/>
            <person name="Lee J.H."/>
            <person name="Choi E."/>
            <person name="Choi E."/>
            <person name="Lee S.E."/>
            <person name="Jeon J."/>
            <person name="Kim H."/>
            <person name="Choi G."/>
            <person name="Song H."/>
            <person name="Lee J."/>
            <person name="Lee S.-C."/>
            <person name="Kwon J.-K."/>
            <person name="Lee H.-Y."/>
            <person name="Koo N."/>
            <person name="Hong Y."/>
            <person name="Kim R.W."/>
            <person name="Kang W.-H."/>
            <person name="Huh J.H."/>
            <person name="Kang B.-C."/>
            <person name="Yang T.-J."/>
            <person name="Lee Y.-H."/>
            <person name="Bennetzen J.L."/>
            <person name="Choi D."/>
        </authorList>
    </citation>
    <scope>NUCLEOTIDE SEQUENCE [LARGE SCALE GENOMIC DNA]</scope>
    <source>
        <strain evidence="7">cv. PBC81</strain>
    </source>
</reference>
<dbReference type="InterPro" id="IPR038765">
    <property type="entry name" value="Papain-like_cys_pep_sf"/>
</dbReference>
<comment type="caution">
    <text evidence="6">The sequence shown here is derived from an EMBL/GenBank/DDBJ whole genome shotgun (WGS) entry which is preliminary data.</text>
</comment>
<comment type="similarity">
    <text evidence="1">Belongs to the peptidase C48 family.</text>
</comment>
<dbReference type="OrthoDB" id="1304502at2759"/>
<dbReference type="SUPFAM" id="SSF54001">
    <property type="entry name" value="Cysteine proteinases"/>
    <property type="match status" value="1"/>
</dbReference>
<feature type="compositionally biased region" description="Basic and acidic residues" evidence="4">
    <location>
        <begin position="134"/>
        <end position="145"/>
    </location>
</feature>
<dbReference type="GO" id="GO:0008234">
    <property type="term" value="F:cysteine-type peptidase activity"/>
    <property type="evidence" value="ECO:0007669"/>
    <property type="project" value="InterPro"/>
</dbReference>
<name>A0A2G2XF57_CAPBA</name>
<dbReference type="PANTHER" id="PTHR33022:SF21">
    <property type="entry name" value="UBIQUITIN-LIKE PROTEASE FAMILY PROFILE DOMAIN-CONTAINING PROTEIN"/>
    <property type="match status" value="1"/>
</dbReference>
<evidence type="ECO:0000256" key="1">
    <source>
        <dbReference type="ARBA" id="ARBA00005234"/>
    </source>
</evidence>
<feature type="region of interest" description="Disordered" evidence="4">
    <location>
        <begin position="115"/>
        <end position="145"/>
    </location>
</feature>
<proteinExistence type="inferred from homology"/>
<feature type="domain" description="Ubiquitin-like protease family profile" evidence="5">
    <location>
        <begin position="43"/>
        <end position="82"/>
    </location>
</feature>
<organism evidence="6 7">
    <name type="scientific">Capsicum baccatum</name>
    <name type="common">Peruvian pepper</name>
    <dbReference type="NCBI Taxonomy" id="33114"/>
    <lineage>
        <taxon>Eukaryota</taxon>
        <taxon>Viridiplantae</taxon>
        <taxon>Streptophyta</taxon>
        <taxon>Embryophyta</taxon>
        <taxon>Tracheophyta</taxon>
        <taxon>Spermatophyta</taxon>
        <taxon>Magnoliopsida</taxon>
        <taxon>eudicotyledons</taxon>
        <taxon>Gunneridae</taxon>
        <taxon>Pentapetalae</taxon>
        <taxon>asterids</taxon>
        <taxon>lamiids</taxon>
        <taxon>Solanales</taxon>
        <taxon>Solanaceae</taxon>
        <taxon>Solanoideae</taxon>
        <taxon>Capsiceae</taxon>
        <taxon>Capsicum</taxon>
    </lineage>
</organism>
<protein>
    <recommendedName>
        <fullName evidence="5">Ubiquitin-like protease family profile domain-containing protein</fullName>
    </recommendedName>
</protein>
<dbReference type="AlphaFoldDB" id="A0A2G2XF57"/>
<dbReference type="InterPro" id="IPR003653">
    <property type="entry name" value="Peptidase_C48_C"/>
</dbReference>
<sequence>MSCITPEHHVSQYIRGYKLLANVSRDSVDNIIISMNVTAYIDKSLSEPLEYVILKDTPQQGPQSNDCGMFVCAFAEYVSHDMFDISNRLFGAVNHRLRYGALLWDYARRKQNDGAISESEATKNVTSKYGGFKRSREQFESSRTR</sequence>
<dbReference type="GO" id="GO:0006508">
    <property type="term" value="P:proteolysis"/>
    <property type="evidence" value="ECO:0007669"/>
    <property type="project" value="UniProtKB-KW"/>
</dbReference>
<dbReference type="EMBL" id="MLFT02000002">
    <property type="protein sequence ID" value="PHT56136.1"/>
    <property type="molecule type" value="Genomic_DNA"/>
</dbReference>
<keyword evidence="2" id="KW-0645">Protease</keyword>
<evidence type="ECO:0000256" key="4">
    <source>
        <dbReference type="SAM" id="MobiDB-lite"/>
    </source>
</evidence>
<evidence type="ECO:0000256" key="2">
    <source>
        <dbReference type="ARBA" id="ARBA00022670"/>
    </source>
</evidence>
<gene>
    <name evidence="6" type="ORF">CQW23_04622</name>
</gene>
<accession>A0A2G2XF57</accession>
<evidence type="ECO:0000313" key="6">
    <source>
        <dbReference type="EMBL" id="PHT56136.1"/>
    </source>
</evidence>